<reference evidence="3 4" key="1">
    <citation type="journal article" date="2019" name="Mol. Ecol. Resour.">
        <title>Improving Illumina assemblies with Hi-C and long reads: an example with the North African dromedary.</title>
        <authorList>
            <person name="Elbers J.P."/>
            <person name="Rogers M.F."/>
            <person name="Perelman P.L."/>
            <person name="Proskuryakova A.A."/>
            <person name="Serdyukova N.A."/>
            <person name="Johnson W.E."/>
            <person name="Horin P."/>
            <person name="Corander J."/>
            <person name="Murphy D."/>
            <person name="Burger P.A."/>
        </authorList>
    </citation>
    <scope>NUCLEOTIDE SEQUENCE [LARGE SCALE GENOMIC DNA]</scope>
    <source>
        <strain evidence="3">Drom800</strain>
        <tissue evidence="3">Blood</tissue>
    </source>
</reference>
<feature type="region of interest" description="Disordered" evidence="1">
    <location>
        <begin position="30"/>
        <end position="59"/>
    </location>
</feature>
<dbReference type="AlphaFoldDB" id="A0A5N4DJP8"/>
<dbReference type="Proteomes" id="UP000299084">
    <property type="component" value="Unassembled WGS sequence"/>
</dbReference>
<accession>A0A5N4DJP8</accession>
<sequence>MDRHISIQLDVLRHLIIAVWGAQAAAQRGDLQPCPQRPSSRPALPDWTPQRRGWSPPALGSQEVDHVALSWSRGLIPRVPRHLGSCGWGLTLDLGRTASVPSDLGSLLVTGSSSPRIPGHPPCLLPASDNRVNHPEGREVRVHGKGVVPPQQEETLGESRREAGMLSHPEPLCLSWPKIPKARGWKQKDRGRKRNWWHDSGRAPVWGSCSERRLANAQEDNEASGSEGEMLQC</sequence>
<name>A0A5N4DJP8_CAMDR</name>
<feature type="compositionally biased region" description="Basic residues" evidence="1">
    <location>
        <begin position="184"/>
        <end position="195"/>
    </location>
</feature>
<evidence type="ECO:0000313" key="4">
    <source>
        <dbReference type="Proteomes" id="UP000299084"/>
    </source>
</evidence>
<evidence type="ECO:0000313" key="3">
    <source>
        <dbReference type="EMBL" id="KAB1271317.1"/>
    </source>
</evidence>
<evidence type="ECO:0000256" key="2">
    <source>
        <dbReference type="SAM" id="SignalP"/>
    </source>
</evidence>
<keyword evidence="4" id="KW-1185">Reference proteome</keyword>
<evidence type="ECO:0000256" key="1">
    <source>
        <dbReference type="SAM" id="MobiDB-lite"/>
    </source>
</evidence>
<protein>
    <submittedName>
        <fullName evidence="3">Uncharacterized protein</fullName>
    </submittedName>
</protein>
<proteinExistence type="predicted"/>
<feature type="chain" id="PRO_5024349344" evidence="2">
    <location>
        <begin position="27"/>
        <end position="233"/>
    </location>
</feature>
<organism evidence="3 4">
    <name type="scientific">Camelus dromedarius</name>
    <name type="common">Dromedary</name>
    <name type="synonym">Arabian camel</name>
    <dbReference type="NCBI Taxonomy" id="9838"/>
    <lineage>
        <taxon>Eukaryota</taxon>
        <taxon>Metazoa</taxon>
        <taxon>Chordata</taxon>
        <taxon>Craniata</taxon>
        <taxon>Vertebrata</taxon>
        <taxon>Euteleostomi</taxon>
        <taxon>Mammalia</taxon>
        <taxon>Eutheria</taxon>
        <taxon>Laurasiatheria</taxon>
        <taxon>Artiodactyla</taxon>
        <taxon>Tylopoda</taxon>
        <taxon>Camelidae</taxon>
        <taxon>Camelus</taxon>
    </lineage>
</organism>
<keyword evidence="2" id="KW-0732">Signal</keyword>
<gene>
    <name evidence="3" type="ORF">Cadr_000009697</name>
</gene>
<comment type="caution">
    <text evidence="3">The sequence shown here is derived from an EMBL/GenBank/DDBJ whole genome shotgun (WGS) entry which is preliminary data.</text>
</comment>
<feature type="region of interest" description="Disordered" evidence="1">
    <location>
        <begin position="184"/>
        <end position="233"/>
    </location>
</feature>
<dbReference type="EMBL" id="JWIN03000011">
    <property type="protein sequence ID" value="KAB1271317.1"/>
    <property type="molecule type" value="Genomic_DNA"/>
</dbReference>
<feature type="signal peptide" evidence="2">
    <location>
        <begin position="1"/>
        <end position="26"/>
    </location>
</feature>